<feature type="compositionally biased region" description="Basic and acidic residues" evidence="1">
    <location>
        <begin position="202"/>
        <end position="219"/>
    </location>
</feature>
<feature type="compositionally biased region" description="Basic and acidic residues" evidence="1">
    <location>
        <begin position="1469"/>
        <end position="1482"/>
    </location>
</feature>
<feature type="region of interest" description="Disordered" evidence="1">
    <location>
        <begin position="2125"/>
        <end position="2167"/>
    </location>
</feature>
<evidence type="ECO:0008006" key="4">
    <source>
        <dbReference type="Google" id="ProtNLM"/>
    </source>
</evidence>
<name>A0ABR2UC44_9ROSI</name>
<feature type="compositionally biased region" description="Polar residues" evidence="1">
    <location>
        <begin position="512"/>
        <end position="525"/>
    </location>
</feature>
<dbReference type="PANTHER" id="PTHR33621:SF2">
    <property type="entry name" value="RIBOSOMAL L1 DOMAIN-CONTAINING PROTEIN"/>
    <property type="match status" value="1"/>
</dbReference>
<feature type="region of interest" description="Disordered" evidence="1">
    <location>
        <begin position="1428"/>
        <end position="1493"/>
    </location>
</feature>
<evidence type="ECO:0000256" key="1">
    <source>
        <dbReference type="SAM" id="MobiDB-lite"/>
    </source>
</evidence>
<dbReference type="Proteomes" id="UP001396334">
    <property type="component" value="Unassembled WGS sequence"/>
</dbReference>
<accession>A0ABR2UC44</accession>
<feature type="compositionally biased region" description="Polar residues" evidence="1">
    <location>
        <begin position="1695"/>
        <end position="1717"/>
    </location>
</feature>
<feature type="region of interest" description="Disordered" evidence="1">
    <location>
        <begin position="138"/>
        <end position="160"/>
    </location>
</feature>
<feature type="region of interest" description="Disordered" evidence="1">
    <location>
        <begin position="650"/>
        <end position="696"/>
    </location>
</feature>
<feature type="region of interest" description="Disordered" evidence="1">
    <location>
        <begin position="512"/>
        <end position="618"/>
    </location>
</feature>
<feature type="compositionally biased region" description="Basic and acidic residues" evidence="1">
    <location>
        <begin position="356"/>
        <end position="374"/>
    </location>
</feature>
<feature type="region of interest" description="Disordered" evidence="1">
    <location>
        <begin position="352"/>
        <end position="406"/>
    </location>
</feature>
<feature type="region of interest" description="Disordered" evidence="1">
    <location>
        <begin position="1679"/>
        <end position="1717"/>
    </location>
</feature>
<feature type="compositionally biased region" description="Basic and acidic residues" evidence="1">
    <location>
        <begin position="526"/>
        <end position="540"/>
    </location>
</feature>
<feature type="region of interest" description="Disordered" evidence="1">
    <location>
        <begin position="184"/>
        <end position="219"/>
    </location>
</feature>
<reference evidence="2 3" key="1">
    <citation type="journal article" date="2024" name="G3 (Bethesda)">
        <title>Genome assembly of Hibiscus sabdariffa L. provides insights into metabolisms of medicinal natural products.</title>
        <authorList>
            <person name="Kim T."/>
        </authorList>
    </citation>
    <scope>NUCLEOTIDE SEQUENCE [LARGE SCALE GENOMIC DNA]</scope>
    <source>
        <strain evidence="2">TK-2024</strain>
        <tissue evidence="2">Old leaves</tissue>
    </source>
</reference>
<evidence type="ECO:0000313" key="3">
    <source>
        <dbReference type="Proteomes" id="UP001396334"/>
    </source>
</evidence>
<proteinExistence type="predicted"/>
<evidence type="ECO:0000313" key="2">
    <source>
        <dbReference type="EMBL" id="KAK9047262.1"/>
    </source>
</evidence>
<feature type="compositionally biased region" description="Basic and acidic residues" evidence="1">
    <location>
        <begin position="2471"/>
        <end position="2488"/>
    </location>
</feature>
<keyword evidence="3" id="KW-1185">Reference proteome</keyword>
<feature type="region of interest" description="Disordered" evidence="1">
    <location>
        <begin position="2457"/>
        <end position="2506"/>
    </location>
</feature>
<sequence>MDFHGMKRKELQALCKKHGVPANLTNREMADRLASIFKENEDPVPLEELSSNPEEIYIEDKANAVEKQVKKVRFSPDNQTMEYEVSVYQQPRRRSRRQTLSINPAQALENALTEDIKKFEGCQSRVTRPRVQNAVEEEMHTVSSLPVGRKRGRGGKRNKDAEEVANIGDSNSLELGLKDVENGHDKVTSGLSGRQLRSRKNVTPEDSKKIGNDKGGDKVHLLDGIYEGKNGPKQSMKNARKDQCVAFSSDVEKVEVVSRMTRQSRAQSKDVASMVKNEVKIVEVNDGNEIEKPLRRTKRNSGKDCAKTITSVKSDTQTKKVQEQSEIDIAFVKPPECLRRHSSRLKSVVSQSCKGANKEEFPKEETRKRSRTTELEAIVEDSSEVERDKYDASSQQQAPLRRSRRRTVVLTAPAAKLANKENIGGMEHLRAPLLGKSSNDKLDAIVEDNSEVERAKYAVTSQHQAPSRRGRRKTVILTSPAAKLANKEYIGGTEQLRAPLLGKGTTEELLRKSSQNSSRYILSGSSKEDQISVVESDRGAKQQMQEPILEEETFAREQHPVTQKRQRRSRRISSISASVVPPNATGKGVEKKQQSKSRMKTVEEEAAPTENLPSPGELPAGKDALFVVSECAGNKTNLDLDVSKQVVKSGDAPPFLNTEKDKDSSGNMEETLTESSVQLVGPSADQEMKQTAQKSRALYEKESNLVEENVEKLVKSGNFESEVNCMSSQTGKTTCVFKDANWSDPKRLKCESKGSHRADSSMITVPAEIHGNEESGQEMMVEFIESEQDNGLQFADKKDLTAATSTFLLLEKELGTELPGGEDTNFRSDNVTSACSITPFGEAQIVVNLKDTNVAAAQSFKEEDFKLNKSSESIGLKSELEILKKAEEMIAIDVSNTEGIPHIECSVEAAENQESSAQSHSTTAETDAQKISEVMQSSHSNTVAPGNESCIHESVLMYKDATGLVKNAEKIRMHEDYFESESSPSMNRTNANDDSNLVESRMVSFESSNCKVVSPEIASLADIFSSASRGGHAGKTSSRIELKKVLEIQETSENINPINYSMDDEVIRTPVVEDPIEGKLETANMTIVNTVEQVIFNDLLNELGENIVLKRGSEIPLKTSEKVSATMFSNGNGIVLTESSVKAEKQEYITEIDVAAAMNGTPNTTEIKCRSSSDTATHGTSVGLTPQSQVQDKLCSAEITDSITGSEMCNEDAFIFLMEDEKVKWLQNDTIKGEINNLPFLFLNKTGSLDDALVEVANNATRVVSSGMTYLADVYSSVNQINFAGETSNELKLEKVLDSEESSKTGNVVNNRLDKIEIKEDASCAQVVQSSLHLEDTDITAAEPIQEVIIWENEKTEVKEVSGLSQEDQSSVHSEDNNITAAEPVQEVVIWESDKRELKEDTGLAQEDQSLMHAEDTNITAAEPVQAVVSSENDKRELKEGTSLAQEDQSSMHLEDTSMTAAEPVQELVFRESDKTEVKEDAGLAQEDQSSLYSEDTNITAAEAIQEEVFWESDKTEVKEDTGLARENQSSMHLEDNSKTAAESVQKVVLWESDEMEVKEDTNLAQEDQSSMHLEDTNTTAESVQEVVFWESDKIEFDEDTSLAQEDQNSIQLEATNITAAGPVQEVVFQESDEMEVKEDTRLAQEDQNSMHLEDTNITAAESVQEVVFWDHLNKVCESGGTEESRDSLKKAEETGTSDSSAIGMVQTESSVETNEMSEATGQTTIMAMRWSLSSHDKELISPLRPQVASQDYQGTTYRAETDVSTGGCAMPGQLNNEDNAKIVENEGTINTEKEFYVGGKNVTLQSSKGKSRADGVYHPLSESIGSQCTIVKRMDISDGSFNNVSGETQEKHICEVFDGEGTCPISPEEKGIWDEKLPNNSFQHAINDMQEKSEAVCMDTRNRIPANILPQLALEQLDNESETSKKGFETGEVNARAFCNVTQALPPEELTTPISSESFSMSPLDHALVDNASGERVVHHSFIKDFAATMDGNGISVSGETDVVHEDNMAGQIATSPLNVELTDYSGGNVDAELYDPNMSVTDPIFQETDTFGVPSTECPEVLSNEPVAMDAENYGDLDDQDEEVGLETGRSSSFRVDALTSTVGVTVDNSSVVGPLESTLNISYPQPGTKVDDPDINNSDGGKAPVSYQRSLHGEHEGVSSSADTPCSKLEISIDKEHPQAMDDINYMVGTKTSTECKVIREEMDVCQTKSVGFNDVTEDSFEDESKIGLEELVGAKSDDFEGSMKTDTDLDGSDISDVNQTPCLDERKNCNLETEEPNALPFPETIAGDSREAESCSKLNIVSSIPFLENPDESTIFTNMEMRMFSGVEDEVKKSDARAGDTNDVALDMAITECNSRDTKEGDHFAKSDVEDTNFCVRKDGPEETMVWRNDFSELDAAMADKSPFSKSSEIDKVADGEEAAFRTELNLLNASAKMGRSNSVAVKQLVSSVMKSKSKPGLIPRTPKRPIFHDMKENEGSTKREKIGNRTTPKTASKLRPPLHRI</sequence>
<organism evidence="2 3">
    <name type="scientific">Hibiscus sabdariffa</name>
    <name type="common">roselle</name>
    <dbReference type="NCBI Taxonomy" id="183260"/>
    <lineage>
        <taxon>Eukaryota</taxon>
        <taxon>Viridiplantae</taxon>
        <taxon>Streptophyta</taxon>
        <taxon>Embryophyta</taxon>
        <taxon>Tracheophyta</taxon>
        <taxon>Spermatophyta</taxon>
        <taxon>Magnoliopsida</taxon>
        <taxon>eudicotyledons</taxon>
        <taxon>Gunneridae</taxon>
        <taxon>Pentapetalae</taxon>
        <taxon>rosids</taxon>
        <taxon>malvids</taxon>
        <taxon>Malvales</taxon>
        <taxon>Malvaceae</taxon>
        <taxon>Malvoideae</taxon>
        <taxon>Hibiscus</taxon>
    </lineage>
</organism>
<feature type="compositionally biased region" description="Polar residues" evidence="1">
    <location>
        <begin position="665"/>
        <end position="678"/>
    </location>
</feature>
<dbReference type="PANTHER" id="PTHR33621">
    <property type="entry name" value="ASPARTIC/GLUTAMIC ACID-RICH PROTEIN"/>
    <property type="match status" value="1"/>
</dbReference>
<feature type="compositionally biased region" description="Basic and acidic residues" evidence="1">
    <location>
        <begin position="1683"/>
        <end position="1694"/>
    </location>
</feature>
<protein>
    <recommendedName>
        <fullName evidence="4">SAP domain-containing protein</fullName>
    </recommendedName>
</protein>
<comment type="caution">
    <text evidence="2">The sequence shown here is derived from an EMBL/GenBank/DDBJ whole genome shotgun (WGS) entry which is preliminary data.</text>
</comment>
<dbReference type="EMBL" id="JBBPBN010000001">
    <property type="protein sequence ID" value="KAK9047262.1"/>
    <property type="molecule type" value="Genomic_DNA"/>
</dbReference>
<feature type="compositionally biased region" description="Basic residues" evidence="1">
    <location>
        <begin position="562"/>
        <end position="571"/>
    </location>
</feature>
<gene>
    <name evidence="2" type="ORF">V6N11_053111</name>
</gene>
<feature type="compositionally biased region" description="Polar residues" evidence="1">
    <location>
        <begin position="1443"/>
        <end position="1460"/>
    </location>
</feature>